<evidence type="ECO:0000313" key="1">
    <source>
        <dbReference type="EMBL" id="OAM88445.1"/>
    </source>
</evidence>
<organism evidence="1 2">
    <name type="scientific">Termitidicoccus mucosus</name>
    <dbReference type="NCBI Taxonomy" id="1184151"/>
    <lineage>
        <taxon>Bacteria</taxon>
        <taxon>Pseudomonadati</taxon>
        <taxon>Verrucomicrobiota</taxon>
        <taxon>Opitutia</taxon>
        <taxon>Opitutales</taxon>
        <taxon>Opitutaceae</taxon>
        <taxon>Termitidicoccus</taxon>
    </lineage>
</organism>
<comment type="caution">
    <text evidence="1">The sequence shown here is derived from an EMBL/GenBank/DDBJ whole genome shotgun (WGS) entry which is preliminary data.</text>
</comment>
<evidence type="ECO:0000313" key="2">
    <source>
        <dbReference type="Proteomes" id="UP000078486"/>
    </source>
</evidence>
<reference evidence="1 2" key="1">
    <citation type="submission" date="2016-01" db="EMBL/GenBank/DDBJ databases">
        <title>High potential of lignocellulose degradation of a new Verrucomicrobia species.</title>
        <authorList>
            <person name="Wang Y."/>
            <person name="Shi Y."/>
            <person name="Qiu Z."/>
            <person name="Liu S."/>
            <person name="Yang H."/>
        </authorList>
    </citation>
    <scope>NUCLEOTIDE SEQUENCE [LARGE SCALE GENOMIC DNA]</scope>
    <source>
        <strain evidence="1 2">TSB47</strain>
    </source>
</reference>
<gene>
    <name evidence="1" type="ORF">AW736_16515</name>
</gene>
<dbReference type="STRING" id="1184151.AW736_16515"/>
<accession>A0A178IH07</accession>
<sequence length="74" mass="8007">MTLDGGDTLSLHTCALPGRKLCLRVRVADGEGMRQSDRTIYGDEASFNWRSSAESVAHAWMGLRGGRARNAAQA</sequence>
<dbReference type="AlphaFoldDB" id="A0A178IH07"/>
<proteinExistence type="predicted"/>
<dbReference type="RefSeq" id="WP_068771398.1">
    <property type="nucleotide sequence ID" value="NZ_CP109796.1"/>
</dbReference>
<protein>
    <submittedName>
        <fullName evidence="1">Uncharacterized protein</fullName>
    </submittedName>
</protein>
<dbReference type="Proteomes" id="UP000078486">
    <property type="component" value="Unassembled WGS sequence"/>
</dbReference>
<keyword evidence="2" id="KW-1185">Reference proteome</keyword>
<dbReference type="EMBL" id="LRRQ01000127">
    <property type="protein sequence ID" value="OAM88445.1"/>
    <property type="molecule type" value="Genomic_DNA"/>
</dbReference>
<name>A0A178IH07_9BACT</name>